<evidence type="ECO:0000313" key="4">
    <source>
        <dbReference type="Proteomes" id="UP001369086"/>
    </source>
</evidence>
<keyword evidence="2" id="KW-0819">tRNA processing</keyword>
<protein>
    <submittedName>
        <fullName evidence="3">Ribonuclease P protein subunit p14-like isoform X1</fullName>
    </submittedName>
</protein>
<evidence type="ECO:0000313" key="3">
    <source>
        <dbReference type="EMBL" id="KAK6480519.1"/>
    </source>
</evidence>
<evidence type="ECO:0000256" key="1">
    <source>
        <dbReference type="ARBA" id="ARBA00010800"/>
    </source>
</evidence>
<dbReference type="InterPro" id="IPR002759">
    <property type="entry name" value="Pop5/Rpp14/Rnp2-like"/>
</dbReference>
<sequence length="178" mass="19928">MSMEKTSARYCVLQSHGVGWEGSCCYTGSIVPLKCVFCISTHKDCIHSMRRHDTKDPETATYERLVFRNASDYHYMKISLIFEGGNIRLNAAHFKQLIISSLRELYGEIGAALPFDVLKFEENTLSAVLRVYSSALVRLWSALTLLGGYQGQPCGVRVVQVTPFLLALSGNSRELKLD</sequence>
<dbReference type="Pfam" id="PF01900">
    <property type="entry name" value="RNase_P_Rpp14"/>
    <property type="match status" value="1"/>
</dbReference>
<organism evidence="3 4">
    <name type="scientific">Huso huso</name>
    <name type="common">Beluga</name>
    <name type="synonym">Acipenser huso</name>
    <dbReference type="NCBI Taxonomy" id="61971"/>
    <lineage>
        <taxon>Eukaryota</taxon>
        <taxon>Metazoa</taxon>
        <taxon>Chordata</taxon>
        <taxon>Craniata</taxon>
        <taxon>Vertebrata</taxon>
        <taxon>Euteleostomi</taxon>
        <taxon>Actinopterygii</taxon>
        <taxon>Chondrostei</taxon>
        <taxon>Acipenseriformes</taxon>
        <taxon>Acipenseridae</taxon>
        <taxon>Huso</taxon>
    </lineage>
</organism>
<dbReference type="SUPFAM" id="SSF160350">
    <property type="entry name" value="Rnp2-like"/>
    <property type="match status" value="1"/>
</dbReference>
<dbReference type="PANTHER" id="PTHR15441">
    <property type="entry name" value="RIBONUCLEASE P PROTEIN SUBUNIT P14"/>
    <property type="match status" value="1"/>
</dbReference>
<dbReference type="EMBL" id="JAHFZB010000016">
    <property type="protein sequence ID" value="KAK6480519.1"/>
    <property type="molecule type" value="Genomic_DNA"/>
</dbReference>
<dbReference type="InterPro" id="IPR038085">
    <property type="entry name" value="Rnp2-like_sf"/>
</dbReference>
<reference evidence="3 4" key="1">
    <citation type="submission" date="2021-05" db="EMBL/GenBank/DDBJ databases">
        <authorList>
            <person name="Zahm M."/>
            <person name="Klopp C."/>
            <person name="Cabau C."/>
            <person name="Kuhl H."/>
            <person name="Suciu R."/>
            <person name="Ciorpac M."/>
            <person name="Holostenco D."/>
            <person name="Gessner J."/>
            <person name="Wuertz S."/>
            <person name="Hohne C."/>
            <person name="Stock M."/>
            <person name="Gislard M."/>
            <person name="Lluch J."/>
            <person name="Milhes M."/>
            <person name="Lampietro C."/>
            <person name="Lopez Roques C."/>
            <person name="Donnadieu C."/>
            <person name="Du K."/>
            <person name="Schartl M."/>
            <person name="Guiguen Y."/>
        </authorList>
    </citation>
    <scope>NUCLEOTIDE SEQUENCE [LARGE SCALE GENOMIC DNA]</scope>
    <source>
        <strain evidence="3">Hh-F2</strain>
        <tissue evidence="3">Blood</tissue>
    </source>
</reference>
<comment type="similarity">
    <text evidence="1">Belongs to the eukaryotic/archaeal RNase P protein component 2 family.</text>
</comment>
<name>A0ABR0Z6R0_HUSHU</name>
<gene>
    <name evidence="3" type="ORF">HHUSO_G18263</name>
</gene>
<keyword evidence="4" id="KW-1185">Reference proteome</keyword>
<accession>A0ABR0Z6R0</accession>
<evidence type="ECO:0000256" key="2">
    <source>
        <dbReference type="ARBA" id="ARBA00022694"/>
    </source>
</evidence>
<comment type="caution">
    <text evidence="3">The sequence shown here is derived from an EMBL/GenBank/DDBJ whole genome shotgun (WGS) entry which is preliminary data.</text>
</comment>
<proteinExistence type="inferred from homology"/>
<dbReference type="PANTHER" id="PTHR15441:SF1">
    <property type="entry name" value="RIBONUCLEASE P PROTEIN SUBUNIT P14"/>
    <property type="match status" value="1"/>
</dbReference>
<dbReference type="Proteomes" id="UP001369086">
    <property type="component" value="Unassembled WGS sequence"/>
</dbReference>
<dbReference type="Gene3D" id="3.30.70.3250">
    <property type="entry name" value="Ribonuclease P, Pop5 subunit"/>
    <property type="match status" value="1"/>
</dbReference>